<dbReference type="PANTHER" id="PTHR36766:SF70">
    <property type="entry name" value="DISEASE RESISTANCE PROTEIN RGA4"/>
    <property type="match status" value="1"/>
</dbReference>
<dbReference type="AlphaFoldDB" id="Q0KIL8"/>
<evidence type="ECO:0000256" key="1">
    <source>
        <dbReference type="ARBA" id="ARBA00022821"/>
    </source>
</evidence>
<name>Q0KIL8_SOLDE</name>
<gene>
    <name evidence="2" type="ORF">SDM1_23t00002</name>
    <name evidence="3" type="ORF">SDM1_50t00001</name>
</gene>
<dbReference type="Gene3D" id="3.80.10.10">
    <property type="entry name" value="Ribonuclease Inhibitor"/>
    <property type="match status" value="4"/>
</dbReference>
<reference evidence="3" key="4">
    <citation type="submission" date="2006-08" db="EMBL/GenBank/DDBJ databases">
        <authorList>
            <person name="Childs K."/>
        </authorList>
    </citation>
    <scope>NUCLEOTIDE SEQUENCE</scope>
</reference>
<reference evidence="3" key="3">
    <citation type="submission" date="2004-07" db="EMBL/GenBank/DDBJ databases">
        <authorList>
            <person name="Buell R."/>
            <person name="Liu J."/>
            <person name="Childs K."/>
            <person name="Zaborsky J."/>
            <person name="Tallon L."/>
            <person name="Wirtz U."/>
            <person name="Wei F."/>
            <person name="Kuang H."/>
            <person name="Zhang P."/>
            <person name="Marano M."/>
            <person name="Baker B."/>
        </authorList>
    </citation>
    <scope>NUCLEOTIDE SEQUENCE</scope>
</reference>
<dbReference type="PANTHER" id="PTHR36766">
    <property type="entry name" value="PLANT BROAD-SPECTRUM MILDEW RESISTANCE PROTEIN RPW8"/>
    <property type="match status" value="1"/>
</dbReference>
<dbReference type="GO" id="GO:0006952">
    <property type="term" value="P:defense response"/>
    <property type="evidence" value="ECO:0007669"/>
    <property type="project" value="UniProtKB-KW"/>
</dbReference>
<sequence>MSLSYCKDCDSLPALGQLPCLKFLTIRGMHQITEVSEEFYGSLSSTKPFKSLEKLEFAGMPEWKQWHVLGKGEFPILEELWINGCPKLIGKLPENLSSLRRLRISECPELSLETPIQLSNLKELKVADCPKVGVLFANAQLFTSQLEGMKQIVKLVITDCKSLTSLPISTLKSREISGCGELKLEASMNAMFLEDLSLKGCDSPELFPRARNLSVRSCNNLTRLLIPTETETLSFGDCDNLEILSVACGIQMTSLNIHNCQKLKSLPEHMQELLPSLKELTLDNCPEIESFPQGGLPFNLQFLWISRCKKLVNGRKEWHLQRLPSLMQLEISHDGSDIAGENWELPCSIRRLTIANLKTLSSQLLKSLTSLEYLYAINLPQIQSLLEEELPSSLSELHLHQHHDLHSLPTEGLQRLMWFRCLEIWDCPNLQSLPESGMPSSLSKLTIQHCSNLQSLPESGMPSSLSDLTISNCPSLQSLPESGFPSSLSELGIWNCSNLQSLPESGMPPSICNLYISECPLLKPLLEFNKGDYWPKIAHIPTIYIDGEYQ</sequence>
<dbReference type="SUPFAM" id="SSF52047">
    <property type="entry name" value="RNI-like"/>
    <property type="match status" value="1"/>
</dbReference>
<evidence type="ECO:0000313" key="3">
    <source>
        <dbReference type="EMBL" id="ABI34365.1"/>
    </source>
</evidence>
<dbReference type="InterPro" id="IPR032675">
    <property type="entry name" value="LRR_dom_sf"/>
</dbReference>
<accession>Q0KIL8</accession>
<dbReference type="EMBL" id="AC150163">
    <property type="protein sequence ID" value="ABI34365.1"/>
    <property type="molecule type" value="Genomic_DNA"/>
</dbReference>
<reference evidence="2" key="2">
    <citation type="submission" date="2004-06" db="EMBL/GenBank/DDBJ databases">
        <authorList>
            <person name="Buell R."/>
        </authorList>
    </citation>
    <scope>NUCLEOTIDE SEQUENCE</scope>
</reference>
<dbReference type="EMBL" id="AC142210">
    <property type="protein sequence ID" value="ABI34283.1"/>
    <property type="molecule type" value="Genomic_DNA"/>
</dbReference>
<protein>
    <submittedName>
        <fullName evidence="3">Leucine Rich Repeat family protein</fullName>
    </submittedName>
</protein>
<dbReference type="SUPFAM" id="SSF52058">
    <property type="entry name" value="L domain-like"/>
    <property type="match status" value="1"/>
</dbReference>
<organism evidence="3">
    <name type="scientific">Solanum demissum</name>
    <name type="common">Wild potato</name>
    <dbReference type="NCBI Taxonomy" id="50514"/>
    <lineage>
        <taxon>Eukaryota</taxon>
        <taxon>Viridiplantae</taxon>
        <taxon>Streptophyta</taxon>
        <taxon>Embryophyta</taxon>
        <taxon>Tracheophyta</taxon>
        <taxon>Spermatophyta</taxon>
        <taxon>Magnoliopsida</taxon>
        <taxon>eudicotyledons</taxon>
        <taxon>Gunneridae</taxon>
        <taxon>Pentapetalae</taxon>
        <taxon>asterids</taxon>
        <taxon>lamiids</taxon>
        <taxon>Solanales</taxon>
        <taxon>Solanaceae</taxon>
        <taxon>Solanoideae</taxon>
        <taxon>Solaneae</taxon>
        <taxon>Solanum</taxon>
    </lineage>
</organism>
<keyword evidence="1" id="KW-0611">Plant defense</keyword>
<proteinExistence type="predicted"/>
<evidence type="ECO:0000313" key="2">
    <source>
        <dbReference type="EMBL" id="ABI34283.1"/>
    </source>
</evidence>
<reference evidence="2" key="1">
    <citation type="submission" date="2003-03" db="EMBL/GenBank/DDBJ databases">
        <authorList>
            <person name="Ronning C.M."/>
        </authorList>
    </citation>
    <scope>NUCLEOTIDE SEQUENCE</scope>
</reference>